<dbReference type="PIRSF" id="PIRSF016487">
    <property type="entry name" value="CYTH_UCP016487"/>
    <property type="match status" value="1"/>
</dbReference>
<reference evidence="2" key="1">
    <citation type="journal article" date="2015" name="Nature">
        <title>Complex archaea that bridge the gap between prokaryotes and eukaryotes.</title>
        <authorList>
            <person name="Spang A."/>
            <person name="Saw J.H."/>
            <person name="Jorgensen S.L."/>
            <person name="Zaremba-Niedzwiedzka K."/>
            <person name="Martijn J."/>
            <person name="Lind A.E."/>
            <person name="van Eijk R."/>
            <person name="Schleper C."/>
            <person name="Guy L."/>
            <person name="Ettema T.J."/>
        </authorList>
    </citation>
    <scope>NUCLEOTIDE SEQUENCE</scope>
</reference>
<protein>
    <recommendedName>
        <fullName evidence="1">CYTH domain-containing protein</fullName>
    </recommendedName>
</protein>
<dbReference type="InterPro" id="IPR033469">
    <property type="entry name" value="CYTH-like_dom_sf"/>
</dbReference>
<name>A0A0F9CY60_9ZZZZ</name>
<dbReference type="PANTHER" id="PTHR40114">
    <property type="entry name" value="SLR0698 PROTEIN"/>
    <property type="match status" value="1"/>
</dbReference>
<dbReference type="AlphaFoldDB" id="A0A0F9CY60"/>
<gene>
    <name evidence="2" type="ORF">LCGC14_2267410</name>
</gene>
<dbReference type="SMART" id="SM01118">
    <property type="entry name" value="CYTH"/>
    <property type="match status" value="1"/>
</dbReference>
<dbReference type="InterPro" id="IPR023577">
    <property type="entry name" value="CYTH_domain"/>
</dbReference>
<proteinExistence type="predicted"/>
<sequence>MAIEIERKFLVDDQKIDLNKVLPDPSAVTEIKQAFIVAQPDVNVRVRTYCQWPYRIPPRAELAVKIGTGPIRNEYEQPMDLAEAEELLKKYPSIHKIRYIFHIENSARYWEVDKFLDAHEGLWLAEIELGSLDEEIELPDWIGEEVTWNAEYYNCNLAK</sequence>
<dbReference type="PANTHER" id="PTHR40114:SF1">
    <property type="entry name" value="SLR0698 PROTEIN"/>
    <property type="match status" value="1"/>
</dbReference>
<accession>A0A0F9CY60</accession>
<comment type="caution">
    <text evidence="2">The sequence shown here is derived from an EMBL/GenBank/DDBJ whole genome shotgun (WGS) entry which is preliminary data.</text>
</comment>
<dbReference type="Pfam" id="PF01928">
    <property type="entry name" value="CYTH"/>
    <property type="match status" value="1"/>
</dbReference>
<dbReference type="Gene3D" id="2.40.320.10">
    <property type="entry name" value="Hypothetical Protein Pfu-838710-001"/>
    <property type="match status" value="1"/>
</dbReference>
<feature type="domain" description="CYTH" evidence="1">
    <location>
        <begin position="2"/>
        <end position="159"/>
    </location>
</feature>
<dbReference type="SUPFAM" id="SSF55154">
    <property type="entry name" value="CYTH-like phosphatases"/>
    <property type="match status" value="1"/>
</dbReference>
<evidence type="ECO:0000313" key="2">
    <source>
        <dbReference type="EMBL" id="KKL54239.1"/>
    </source>
</evidence>
<evidence type="ECO:0000259" key="1">
    <source>
        <dbReference type="SMART" id="SM01118"/>
    </source>
</evidence>
<dbReference type="InterPro" id="IPR012042">
    <property type="entry name" value="NeuTTM/CthTTM-like"/>
</dbReference>
<organism evidence="2">
    <name type="scientific">marine sediment metagenome</name>
    <dbReference type="NCBI Taxonomy" id="412755"/>
    <lineage>
        <taxon>unclassified sequences</taxon>
        <taxon>metagenomes</taxon>
        <taxon>ecological metagenomes</taxon>
    </lineage>
</organism>
<dbReference type="EMBL" id="LAZR01031269">
    <property type="protein sequence ID" value="KKL54239.1"/>
    <property type="molecule type" value="Genomic_DNA"/>
</dbReference>